<proteinExistence type="predicted"/>
<dbReference type="InterPro" id="IPR050707">
    <property type="entry name" value="HTH_MetabolicPath_Reg"/>
</dbReference>
<dbReference type="InterPro" id="IPR036390">
    <property type="entry name" value="WH_DNA-bd_sf"/>
</dbReference>
<name>A0A7W5K0I3_9ACTN</name>
<evidence type="ECO:0000256" key="2">
    <source>
        <dbReference type="ARBA" id="ARBA00023125"/>
    </source>
</evidence>
<dbReference type="Pfam" id="PF09339">
    <property type="entry name" value="HTH_IclR"/>
    <property type="match status" value="1"/>
</dbReference>
<dbReference type="RefSeq" id="WP_183342793.1">
    <property type="nucleotide sequence ID" value="NZ_JACHZG010000017.1"/>
</dbReference>
<dbReference type="Pfam" id="PF01614">
    <property type="entry name" value="IclR_C"/>
    <property type="match status" value="1"/>
</dbReference>
<dbReference type="PROSITE" id="PS51077">
    <property type="entry name" value="HTH_ICLR"/>
    <property type="match status" value="1"/>
</dbReference>
<evidence type="ECO:0000256" key="4">
    <source>
        <dbReference type="SAM" id="MobiDB-lite"/>
    </source>
</evidence>
<dbReference type="InterPro" id="IPR036388">
    <property type="entry name" value="WH-like_DNA-bd_sf"/>
</dbReference>
<dbReference type="GO" id="GO:0003677">
    <property type="term" value="F:DNA binding"/>
    <property type="evidence" value="ECO:0007669"/>
    <property type="project" value="UniProtKB-KW"/>
</dbReference>
<dbReference type="EMBL" id="JACHZG010000017">
    <property type="protein sequence ID" value="MBB3329147.1"/>
    <property type="molecule type" value="Genomic_DNA"/>
</dbReference>
<dbReference type="SUPFAM" id="SSF55781">
    <property type="entry name" value="GAF domain-like"/>
    <property type="match status" value="1"/>
</dbReference>
<evidence type="ECO:0000256" key="3">
    <source>
        <dbReference type="ARBA" id="ARBA00023163"/>
    </source>
</evidence>
<comment type="caution">
    <text evidence="7">The sequence shown here is derived from an EMBL/GenBank/DDBJ whole genome shotgun (WGS) entry which is preliminary data.</text>
</comment>
<dbReference type="InterPro" id="IPR014757">
    <property type="entry name" value="Tscrpt_reg_IclR_C"/>
</dbReference>
<dbReference type="Gene3D" id="3.30.450.40">
    <property type="match status" value="1"/>
</dbReference>
<dbReference type="Gene3D" id="1.10.10.10">
    <property type="entry name" value="Winged helix-like DNA-binding domain superfamily/Winged helix DNA-binding domain"/>
    <property type="match status" value="1"/>
</dbReference>
<organism evidence="7 8">
    <name type="scientific">Microlunatus antarcticus</name>
    <dbReference type="NCBI Taxonomy" id="53388"/>
    <lineage>
        <taxon>Bacteria</taxon>
        <taxon>Bacillati</taxon>
        <taxon>Actinomycetota</taxon>
        <taxon>Actinomycetes</taxon>
        <taxon>Propionibacteriales</taxon>
        <taxon>Propionibacteriaceae</taxon>
        <taxon>Microlunatus</taxon>
    </lineage>
</organism>
<dbReference type="AlphaFoldDB" id="A0A7W5K0I3"/>
<feature type="domain" description="HTH iclR-type" evidence="5">
    <location>
        <begin position="21"/>
        <end position="82"/>
    </location>
</feature>
<dbReference type="InterPro" id="IPR029016">
    <property type="entry name" value="GAF-like_dom_sf"/>
</dbReference>
<dbReference type="PANTHER" id="PTHR30136:SF24">
    <property type="entry name" value="HTH-TYPE TRANSCRIPTIONAL REPRESSOR ALLR"/>
    <property type="match status" value="1"/>
</dbReference>
<dbReference type="GO" id="GO:0045892">
    <property type="term" value="P:negative regulation of DNA-templated transcription"/>
    <property type="evidence" value="ECO:0007669"/>
    <property type="project" value="TreeGrafter"/>
</dbReference>
<accession>A0A7W5K0I3</accession>
<sequence length="266" mass="28715">MDQSSDRAARTSEDGAEPTRVQSVDRALDLLDELCASSESQTASELSRRTGLPYASTHRLLGVLASRGYVRADDIKRYSLGPQLVIAGSRLTSMVGTWLRPHLTELMEYCGETVNVARLEDTHVVYIAQVQSRQRLRMFTEVGNRVLPHATAVGKVLLADRPARDVEDVLRRGGMPAMTRNTITDAATFLKELDQVSAQGFAVDDEEGELGVRCVAVPLRGVGDVPLALSVSGPAGRLAPAVQARLVPQLLKVAGEIAVSFAPLSR</sequence>
<evidence type="ECO:0000313" key="7">
    <source>
        <dbReference type="EMBL" id="MBB3329147.1"/>
    </source>
</evidence>
<dbReference type="SMART" id="SM00346">
    <property type="entry name" value="HTH_ICLR"/>
    <property type="match status" value="1"/>
</dbReference>
<gene>
    <name evidence="7" type="ORF">FHX39_004145</name>
</gene>
<dbReference type="Proteomes" id="UP000565572">
    <property type="component" value="Unassembled WGS sequence"/>
</dbReference>
<evidence type="ECO:0000256" key="1">
    <source>
        <dbReference type="ARBA" id="ARBA00023015"/>
    </source>
</evidence>
<reference evidence="7 8" key="1">
    <citation type="submission" date="2020-08" db="EMBL/GenBank/DDBJ databases">
        <title>Sequencing the genomes of 1000 actinobacteria strains.</title>
        <authorList>
            <person name="Klenk H.-P."/>
        </authorList>
    </citation>
    <scope>NUCLEOTIDE SEQUENCE [LARGE SCALE GENOMIC DNA]</scope>
    <source>
        <strain evidence="7 8">DSM 11053</strain>
    </source>
</reference>
<protein>
    <submittedName>
        <fullName evidence="7">IclR family acetate operon transcriptional repressor</fullName>
    </submittedName>
</protein>
<evidence type="ECO:0000313" key="8">
    <source>
        <dbReference type="Proteomes" id="UP000565572"/>
    </source>
</evidence>
<dbReference type="GO" id="GO:0003700">
    <property type="term" value="F:DNA-binding transcription factor activity"/>
    <property type="evidence" value="ECO:0007669"/>
    <property type="project" value="TreeGrafter"/>
</dbReference>
<feature type="domain" description="IclR-ED" evidence="6">
    <location>
        <begin position="83"/>
        <end position="263"/>
    </location>
</feature>
<keyword evidence="8" id="KW-1185">Reference proteome</keyword>
<dbReference type="InterPro" id="IPR005471">
    <property type="entry name" value="Tscrpt_reg_IclR_N"/>
</dbReference>
<keyword evidence="2" id="KW-0238">DNA-binding</keyword>
<feature type="compositionally biased region" description="Basic and acidic residues" evidence="4">
    <location>
        <begin position="1"/>
        <end position="13"/>
    </location>
</feature>
<keyword evidence="3" id="KW-0804">Transcription</keyword>
<feature type="region of interest" description="Disordered" evidence="4">
    <location>
        <begin position="1"/>
        <end position="23"/>
    </location>
</feature>
<dbReference type="PROSITE" id="PS51078">
    <property type="entry name" value="ICLR_ED"/>
    <property type="match status" value="1"/>
</dbReference>
<evidence type="ECO:0000259" key="5">
    <source>
        <dbReference type="PROSITE" id="PS51077"/>
    </source>
</evidence>
<keyword evidence="1" id="KW-0805">Transcription regulation</keyword>
<dbReference type="PANTHER" id="PTHR30136">
    <property type="entry name" value="HELIX-TURN-HELIX TRANSCRIPTIONAL REGULATOR, ICLR FAMILY"/>
    <property type="match status" value="1"/>
</dbReference>
<dbReference type="SUPFAM" id="SSF46785">
    <property type="entry name" value="Winged helix' DNA-binding domain"/>
    <property type="match status" value="1"/>
</dbReference>
<evidence type="ECO:0000259" key="6">
    <source>
        <dbReference type="PROSITE" id="PS51078"/>
    </source>
</evidence>